<dbReference type="PANTHER" id="PTHR46641:SF2">
    <property type="entry name" value="FMRFAMIDE RECEPTOR"/>
    <property type="match status" value="1"/>
</dbReference>
<feature type="transmembrane region" description="Helical" evidence="6">
    <location>
        <begin position="263"/>
        <end position="282"/>
    </location>
</feature>
<feature type="transmembrane region" description="Helical" evidence="6">
    <location>
        <begin position="74"/>
        <end position="104"/>
    </location>
</feature>
<dbReference type="OMA" id="HISTWLV"/>
<dbReference type="PROSITE" id="PS00237">
    <property type="entry name" value="G_PROTEIN_RECEP_F1_1"/>
    <property type="match status" value="1"/>
</dbReference>
<sequence>MTTTEVSPTELMTPQDLITIGYRTLKTSPEQGCQLPVLFNIVVNVVLVGGIGILGLIGNTLSVVVFITERSSRVAILLLQALAIADNICLLTALVYIPFILGILPSLSTYSSTVNTVTIYFQAYIEPLGFMAQMGTTWIVVLLAANRYFAICRPFQAQRHLTMFRTKIQITFVVIFSVVFNIPRFFQTRITTDPLNGHTKFERTSLETESNFGKIYTNALYTVLVLVLPFSLLLILNVRLICSLRASRSRLRMHSVNRIGASENNITLVMIVIIVVFLFCLLPDRLIPVFTTMLGTNSGCFLKVLLCISNLLFVINSSVNVFIYCLLRRRFRKLLVRRIFDCQTELNRPTSSANFNSLLVARECTQNVHFSGSSRRTTATTKT</sequence>
<dbReference type="EnsemblMetazoa" id="CapteT184853">
    <property type="protein sequence ID" value="CapteP184853"/>
    <property type="gene ID" value="CapteG184853"/>
</dbReference>
<keyword evidence="5" id="KW-0807">Transducer</keyword>
<organism evidence="8 9">
    <name type="scientific">Capitella teleta</name>
    <name type="common">Polychaete worm</name>
    <dbReference type="NCBI Taxonomy" id="283909"/>
    <lineage>
        <taxon>Eukaryota</taxon>
        <taxon>Metazoa</taxon>
        <taxon>Spiralia</taxon>
        <taxon>Lophotrochozoa</taxon>
        <taxon>Annelida</taxon>
        <taxon>Polychaeta</taxon>
        <taxon>Sedentaria</taxon>
        <taxon>Scolecida</taxon>
        <taxon>Capitellidae</taxon>
        <taxon>Capitella</taxon>
    </lineage>
</organism>
<keyword evidence="3 6" id="KW-1133">Transmembrane helix</keyword>
<feature type="transmembrane region" description="Helical" evidence="6">
    <location>
        <begin position="219"/>
        <end position="242"/>
    </location>
</feature>
<reference evidence="9" key="2">
    <citation type="journal article" date="2013" name="Nature">
        <title>Insights into bilaterian evolution from three spiralian genomes.</title>
        <authorList>
            <person name="Simakov O."/>
            <person name="Marletaz F."/>
            <person name="Cho S.J."/>
            <person name="Edsinger-Gonzales E."/>
            <person name="Havlak P."/>
            <person name="Hellsten U."/>
            <person name="Kuo D.H."/>
            <person name="Larsson T."/>
            <person name="Lv J."/>
            <person name="Arendt D."/>
            <person name="Savage R."/>
            <person name="Osoegawa K."/>
            <person name="de Jong P."/>
            <person name="Grimwood J."/>
            <person name="Chapman J.A."/>
            <person name="Shapiro H."/>
            <person name="Aerts A."/>
            <person name="Otillar R.P."/>
            <person name="Terry A.Y."/>
            <person name="Boore J.L."/>
            <person name="Grigoriev I.V."/>
            <person name="Lindberg D.R."/>
            <person name="Seaver E.C."/>
            <person name="Weisblat D.A."/>
            <person name="Putnam N.H."/>
            <person name="Rokhsar D.S."/>
        </authorList>
    </citation>
    <scope>NUCLEOTIDE SEQUENCE</scope>
    <source>
        <strain evidence="9">I ESC-2004</strain>
    </source>
</reference>
<evidence type="ECO:0000256" key="5">
    <source>
        <dbReference type="RuleBase" id="RU000688"/>
    </source>
</evidence>
<dbReference type="SUPFAM" id="SSF81321">
    <property type="entry name" value="Family A G protein-coupled receptor-like"/>
    <property type="match status" value="1"/>
</dbReference>
<dbReference type="InterPro" id="IPR000276">
    <property type="entry name" value="GPCR_Rhodpsn"/>
</dbReference>
<reference evidence="9" key="1">
    <citation type="submission" date="2012-12" db="EMBL/GenBank/DDBJ databases">
        <authorList>
            <person name="Hellsten U."/>
            <person name="Grimwood J."/>
            <person name="Chapman J.A."/>
            <person name="Shapiro H."/>
            <person name="Aerts A."/>
            <person name="Otillar R.P."/>
            <person name="Terry A.Y."/>
            <person name="Boore J.L."/>
            <person name="Simakov O."/>
            <person name="Marletaz F."/>
            <person name="Cho S.-J."/>
            <person name="Edsinger-Gonzales E."/>
            <person name="Havlak P."/>
            <person name="Kuo D.-H."/>
            <person name="Larsson T."/>
            <person name="Lv J."/>
            <person name="Arendt D."/>
            <person name="Savage R."/>
            <person name="Osoegawa K."/>
            <person name="de Jong P."/>
            <person name="Lindberg D.R."/>
            <person name="Seaver E.C."/>
            <person name="Weisblat D.A."/>
            <person name="Putnam N.H."/>
            <person name="Grigoriev I.V."/>
            <person name="Rokhsar D.S."/>
        </authorList>
    </citation>
    <scope>NUCLEOTIDE SEQUENCE</scope>
    <source>
        <strain evidence="9">I ESC-2004</strain>
    </source>
</reference>
<dbReference type="Gene3D" id="1.20.1070.10">
    <property type="entry name" value="Rhodopsin 7-helix transmembrane proteins"/>
    <property type="match status" value="1"/>
</dbReference>
<feature type="transmembrane region" description="Helical" evidence="6">
    <location>
        <begin position="37"/>
        <end position="67"/>
    </location>
</feature>
<proteinExistence type="inferred from homology"/>
<comment type="subcellular location">
    <subcellularLocation>
        <location evidence="1">Membrane</location>
    </subcellularLocation>
</comment>
<dbReference type="CDD" id="cd14978">
    <property type="entry name" value="7tmA_FMRFamide_R-like"/>
    <property type="match status" value="1"/>
</dbReference>
<dbReference type="EMBL" id="AMQN01000391">
    <property type="status" value="NOT_ANNOTATED_CDS"/>
    <property type="molecule type" value="Genomic_DNA"/>
</dbReference>
<feature type="domain" description="G-protein coupled receptors family 1 profile" evidence="7">
    <location>
        <begin position="58"/>
        <end position="324"/>
    </location>
</feature>
<evidence type="ECO:0000256" key="6">
    <source>
        <dbReference type="SAM" id="Phobius"/>
    </source>
</evidence>
<dbReference type="PRINTS" id="PR00237">
    <property type="entry name" value="GPCRRHODOPSN"/>
</dbReference>
<dbReference type="Pfam" id="PF00001">
    <property type="entry name" value="7tm_1"/>
    <property type="match status" value="1"/>
</dbReference>
<dbReference type="GO" id="GO:0004930">
    <property type="term" value="F:G protein-coupled receptor activity"/>
    <property type="evidence" value="ECO:0007669"/>
    <property type="project" value="UniProtKB-KW"/>
</dbReference>
<protein>
    <recommendedName>
        <fullName evidence="7">G-protein coupled receptors family 1 profile domain-containing protein</fullName>
    </recommendedName>
</protein>
<feature type="transmembrane region" description="Helical" evidence="6">
    <location>
        <begin position="124"/>
        <end position="145"/>
    </location>
</feature>
<dbReference type="InterPro" id="IPR017452">
    <property type="entry name" value="GPCR_Rhodpsn_7TM"/>
</dbReference>
<dbReference type="InterPro" id="IPR052954">
    <property type="entry name" value="GPCR-Ligand_Int"/>
</dbReference>
<evidence type="ECO:0000313" key="9">
    <source>
        <dbReference type="Proteomes" id="UP000014760"/>
    </source>
</evidence>
<keyword evidence="4 6" id="KW-0472">Membrane</keyword>
<accession>X1ZH61</accession>
<dbReference type="GO" id="GO:0016020">
    <property type="term" value="C:membrane"/>
    <property type="evidence" value="ECO:0007669"/>
    <property type="project" value="UniProtKB-SubCell"/>
</dbReference>
<keyword evidence="5" id="KW-0675">Receptor</keyword>
<keyword evidence="2 5" id="KW-0812">Transmembrane</keyword>
<keyword evidence="9" id="KW-1185">Reference proteome</keyword>
<feature type="transmembrane region" description="Helical" evidence="6">
    <location>
        <begin position="302"/>
        <end position="327"/>
    </location>
</feature>
<dbReference type="HOGENOM" id="CLU_009579_24_7_1"/>
<name>X1ZH61_CAPTE</name>
<evidence type="ECO:0000313" key="8">
    <source>
        <dbReference type="EnsemblMetazoa" id="CapteP184853"/>
    </source>
</evidence>
<dbReference type="AlphaFoldDB" id="X1ZH61"/>
<comment type="similarity">
    <text evidence="5">Belongs to the G-protein coupled receptor 1 family.</text>
</comment>
<dbReference type="OrthoDB" id="10011262at2759"/>
<reference evidence="8" key="3">
    <citation type="submission" date="2015-06" db="UniProtKB">
        <authorList>
            <consortium name="EnsemblMetazoa"/>
        </authorList>
    </citation>
    <scope>IDENTIFICATION</scope>
</reference>
<keyword evidence="5" id="KW-0297">G-protein coupled receptor</keyword>
<dbReference type="PROSITE" id="PS50262">
    <property type="entry name" value="G_PROTEIN_RECEP_F1_2"/>
    <property type="match status" value="1"/>
</dbReference>
<evidence type="ECO:0000256" key="1">
    <source>
        <dbReference type="ARBA" id="ARBA00004370"/>
    </source>
</evidence>
<evidence type="ECO:0000256" key="3">
    <source>
        <dbReference type="ARBA" id="ARBA00022989"/>
    </source>
</evidence>
<dbReference type="Proteomes" id="UP000014760">
    <property type="component" value="Unassembled WGS sequence"/>
</dbReference>
<evidence type="ECO:0000256" key="2">
    <source>
        <dbReference type="ARBA" id="ARBA00022692"/>
    </source>
</evidence>
<dbReference type="PANTHER" id="PTHR46641">
    <property type="entry name" value="FMRFAMIDE RECEPTOR-RELATED"/>
    <property type="match status" value="1"/>
</dbReference>
<evidence type="ECO:0000256" key="4">
    <source>
        <dbReference type="ARBA" id="ARBA00023136"/>
    </source>
</evidence>
<feature type="transmembrane region" description="Helical" evidence="6">
    <location>
        <begin position="166"/>
        <end position="186"/>
    </location>
</feature>
<evidence type="ECO:0000259" key="7">
    <source>
        <dbReference type="PROSITE" id="PS50262"/>
    </source>
</evidence>